<evidence type="ECO:0000256" key="1">
    <source>
        <dbReference type="ARBA" id="ARBA00004141"/>
    </source>
</evidence>
<reference evidence="8 9" key="1">
    <citation type="journal article" date="2014" name="Appl. Environ. Microbiol.">
        <title>Genomic encyclopedia of type strains of the genus Bifidobacterium.</title>
        <authorList>
            <person name="Milani C."/>
            <person name="Lugli G.A."/>
            <person name="Duranti S."/>
            <person name="Turroni F."/>
            <person name="Bottacini F."/>
            <person name="Mangifesta M."/>
            <person name="Sanchez B."/>
            <person name="Viappiani A."/>
            <person name="Mancabelli L."/>
            <person name="Taminiau B."/>
            <person name="Delcenserie V."/>
            <person name="Barrangou R."/>
            <person name="Margolles A."/>
            <person name="van Sinderen D."/>
            <person name="Ventura M."/>
        </authorList>
    </citation>
    <scope>NUCLEOTIDE SEQUENCE [LARGE SCALE GENOMIC DNA]</scope>
    <source>
        <strain evidence="8 9">DSM 19703</strain>
    </source>
</reference>
<organism evidence="8 9">
    <name type="scientific">Bifidobacterium bombi DSM 19703</name>
    <dbReference type="NCBI Taxonomy" id="1341695"/>
    <lineage>
        <taxon>Bacteria</taxon>
        <taxon>Bacillati</taxon>
        <taxon>Actinomycetota</taxon>
        <taxon>Actinomycetes</taxon>
        <taxon>Bifidobacteriales</taxon>
        <taxon>Bifidobacteriaceae</taxon>
        <taxon>Bifidobacterium</taxon>
    </lineage>
</organism>
<feature type="transmembrane region" description="Helical" evidence="7">
    <location>
        <begin position="59"/>
        <end position="81"/>
    </location>
</feature>
<evidence type="ECO:0000256" key="6">
    <source>
        <dbReference type="ARBA" id="ARBA00023136"/>
    </source>
</evidence>
<evidence type="ECO:0000256" key="5">
    <source>
        <dbReference type="ARBA" id="ARBA00022989"/>
    </source>
</evidence>
<protein>
    <submittedName>
        <fullName evidence="8">Auxin efflux carrier family transporter</fullName>
    </submittedName>
</protein>
<comment type="subcellular location">
    <subcellularLocation>
        <location evidence="1">Membrane</location>
        <topology evidence="1">Multi-pass membrane protein</topology>
    </subcellularLocation>
</comment>
<dbReference type="Proteomes" id="UP000028730">
    <property type="component" value="Unassembled WGS sequence"/>
</dbReference>
<evidence type="ECO:0000313" key="8">
    <source>
        <dbReference type="EMBL" id="KFF31487.1"/>
    </source>
</evidence>
<keyword evidence="2" id="KW-0813">Transport</keyword>
<evidence type="ECO:0000256" key="7">
    <source>
        <dbReference type="SAM" id="Phobius"/>
    </source>
</evidence>
<keyword evidence="9" id="KW-1185">Reference proteome</keyword>
<gene>
    <name evidence="8" type="ORF">BBOMB_0854</name>
</gene>
<dbReference type="Pfam" id="PF03547">
    <property type="entry name" value="Mem_trans"/>
    <property type="match status" value="1"/>
</dbReference>
<keyword evidence="3" id="KW-1003">Cell membrane</keyword>
<dbReference type="GO" id="GO:0055085">
    <property type="term" value="P:transmembrane transport"/>
    <property type="evidence" value="ECO:0007669"/>
    <property type="project" value="InterPro"/>
</dbReference>
<dbReference type="GO" id="GO:0016020">
    <property type="term" value="C:membrane"/>
    <property type="evidence" value="ECO:0007669"/>
    <property type="project" value="UniProtKB-SubCell"/>
</dbReference>
<keyword evidence="5 7" id="KW-1133">Transmembrane helix</keyword>
<comment type="caution">
    <text evidence="8">The sequence shown here is derived from an EMBL/GenBank/DDBJ whole genome shotgun (WGS) entry which is preliminary data.</text>
</comment>
<dbReference type="InterPro" id="IPR004776">
    <property type="entry name" value="Mem_transp_PIN-like"/>
</dbReference>
<evidence type="ECO:0000256" key="3">
    <source>
        <dbReference type="ARBA" id="ARBA00022475"/>
    </source>
</evidence>
<dbReference type="PANTHER" id="PTHR36838">
    <property type="entry name" value="AUXIN EFFLUX CARRIER FAMILY PROTEIN"/>
    <property type="match status" value="1"/>
</dbReference>
<feature type="transmembrane region" description="Helical" evidence="7">
    <location>
        <begin position="196"/>
        <end position="219"/>
    </location>
</feature>
<sequence>MLDVLITPMTLMLILAAGYLLKHLRVFGATDYRVVQAIEFDLVLPGAIVHSFATNDHSLSLLWISLFSLAATLVPPLLIYLTTTHTPVSDRAFMMLNSTGFNVGCFCFPMVQALVGPQGLVATAMFDIGNNIMVAAGTNVLTQQLLDIPPGKTLTQQEGASCRKDDAAWNDGRKPHHEVENDPGIRRLHRRALAKSIAWGFLSSPSFDTYIVMVVLMVADVHLPHWMAQVSQPFSGANAFCSMLMVGMLTELPSNRHDVASVCKVLGWRLPCAVLAALIAWFLLPFGTAIRESVVLCCFAPIAVFSTMFTDKVLGNAKLAGFSLSVTAVISTVLMVVVHLAIHM</sequence>
<dbReference type="eggNOG" id="COG0679">
    <property type="taxonomic scope" value="Bacteria"/>
</dbReference>
<dbReference type="PANTHER" id="PTHR36838:SF3">
    <property type="entry name" value="TRANSPORTER AUXIN EFFLUX CARRIER EC FAMILY"/>
    <property type="match status" value="1"/>
</dbReference>
<proteinExistence type="predicted"/>
<dbReference type="STRING" id="1341695.BBOMB_0854"/>
<keyword evidence="6 7" id="KW-0472">Membrane</keyword>
<name>A0A080N329_9BIFI</name>
<evidence type="ECO:0000256" key="2">
    <source>
        <dbReference type="ARBA" id="ARBA00022448"/>
    </source>
</evidence>
<dbReference type="EMBL" id="ATLK01000001">
    <property type="protein sequence ID" value="KFF31487.1"/>
    <property type="molecule type" value="Genomic_DNA"/>
</dbReference>
<feature type="transmembrane region" description="Helical" evidence="7">
    <location>
        <begin position="321"/>
        <end position="342"/>
    </location>
</feature>
<feature type="transmembrane region" description="Helical" evidence="7">
    <location>
        <begin position="6"/>
        <end position="22"/>
    </location>
</feature>
<feature type="transmembrane region" description="Helical" evidence="7">
    <location>
        <begin position="266"/>
        <end position="284"/>
    </location>
</feature>
<evidence type="ECO:0000256" key="4">
    <source>
        <dbReference type="ARBA" id="ARBA00022692"/>
    </source>
</evidence>
<dbReference type="AlphaFoldDB" id="A0A080N329"/>
<keyword evidence="4 7" id="KW-0812">Transmembrane</keyword>
<feature type="transmembrane region" description="Helical" evidence="7">
    <location>
        <begin position="290"/>
        <end position="309"/>
    </location>
</feature>
<evidence type="ECO:0000313" key="9">
    <source>
        <dbReference type="Proteomes" id="UP000028730"/>
    </source>
</evidence>
<accession>A0A080N329</accession>